<dbReference type="PANTHER" id="PTHR13847:SF281">
    <property type="entry name" value="FAD DEPENDENT OXIDOREDUCTASE DOMAIN-CONTAINING PROTEIN"/>
    <property type="match status" value="1"/>
</dbReference>
<dbReference type="GO" id="GO:0016491">
    <property type="term" value="F:oxidoreductase activity"/>
    <property type="evidence" value="ECO:0007669"/>
    <property type="project" value="UniProtKB-KW"/>
</dbReference>
<dbReference type="PANTHER" id="PTHR13847">
    <property type="entry name" value="SARCOSINE DEHYDROGENASE-RELATED"/>
    <property type="match status" value="1"/>
</dbReference>
<dbReference type="AlphaFoldDB" id="A0A430KND3"/>
<evidence type="ECO:0000313" key="3">
    <source>
        <dbReference type="EMBL" id="RTE64873.1"/>
    </source>
</evidence>
<keyword evidence="1" id="KW-0560">Oxidoreductase</keyword>
<dbReference type="Pfam" id="PF01266">
    <property type="entry name" value="DAO"/>
    <property type="match status" value="1"/>
</dbReference>
<reference evidence="3 4" key="1">
    <citation type="submission" date="2018-11" db="EMBL/GenBank/DDBJ databases">
        <title>The draft genome sequence of Amphritea opalescens ANRC-JH13T.</title>
        <authorList>
            <person name="Fang Z."/>
            <person name="Zhang Y."/>
            <person name="Han X."/>
        </authorList>
    </citation>
    <scope>NUCLEOTIDE SEQUENCE [LARGE SCALE GENOMIC DNA]</scope>
    <source>
        <strain evidence="3 4">ANRC-JH13</strain>
    </source>
</reference>
<dbReference type="GO" id="GO:0005737">
    <property type="term" value="C:cytoplasm"/>
    <property type="evidence" value="ECO:0007669"/>
    <property type="project" value="TreeGrafter"/>
</dbReference>
<protein>
    <submittedName>
        <fullName evidence="3">FAD-binding oxidoreductase</fullName>
    </submittedName>
</protein>
<keyword evidence="4" id="KW-1185">Reference proteome</keyword>
<dbReference type="EMBL" id="RQXW01000016">
    <property type="protein sequence ID" value="RTE64873.1"/>
    <property type="molecule type" value="Genomic_DNA"/>
</dbReference>
<organism evidence="3 4">
    <name type="scientific">Amphritea opalescens</name>
    <dbReference type="NCBI Taxonomy" id="2490544"/>
    <lineage>
        <taxon>Bacteria</taxon>
        <taxon>Pseudomonadati</taxon>
        <taxon>Pseudomonadota</taxon>
        <taxon>Gammaproteobacteria</taxon>
        <taxon>Oceanospirillales</taxon>
        <taxon>Oceanospirillaceae</taxon>
        <taxon>Amphritea</taxon>
    </lineage>
</organism>
<feature type="domain" description="FAD dependent oxidoreductase" evidence="2">
    <location>
        <begin position="39"/>
        <end position="402"/>
    </location>
</feature>
<dbReference type="RefSeq" id="WP_126159520.1">
    <property type="nucleotide sequence ID" value="NZ_RQXW01000016.1"/>
</dbReference>
<dbReference type="SUPFAM" id="SSF51905">
    <property type="entry name" value="FAD/NAD(P)-binding domain"/>
    <property type="match status" value="1"/>
</dbReference>
<evidence type="ECO:0000256" key="1">
    <source>
        <dbReference type="ARBA" id="ARBA00023002"/>
    </source>
</evidence>
<name>A0A430KND3_9GAMM</name>
<evidence type="ECO:0000259" key="2">
    <source>
        <dbReference type="Pfam" id="PF01266"/>
    </source>
</evidence>
<evidence type="ECO:0000313" key="4">
    <source>
        <dbReference type="Proteomes" id="UP000283087"/>
    </source>
</evidence>
<dbReference type="InterPro" id="IPR006076">
    <property type="entry name" value="FAD-dep_OxRdtase"/>
</dbReference>
<comment type="caution">
    <text evidence="3">The sequence shown here is derived from an EMBL/GenBank/DDBJ whole genome shotgun (WGS) entry which is preliminary data.</text>
</comment>
<dbReference type="Proteomes" id="UP000283087">
    <property type="component" value="Unassembled WGS sequence"/>
</dbReference>
<dbReference type="Gene3D" id="3.50.50.60">
    <property type="entry name" value="FAD/NAD(P)-binding domain"/>
    <property type="match status" value="1"/>
</dbReference>
<sequence length="448" mass="49069">MKNRINVKRLPKDPGPAAWNRILPSSAGYPTLKDDIHADWVVVGGGFAGLAAARRLSQLVGDESIVVLEASRLADGPAGRNSGFMIDLPHELNSDTYAGSQHQDQQQIRLNRAAIEFARETAEAYGMERQVFDPCGKMTAAGTAKGLAHINSYRGHLDALGEAYELKSAADMKDWTGSDFYQQGLFTPGAVMIQPAAFVRQAARGMSERVSFYENSPVTSMQFGAEHRLITPGGSVRAKRVILAVNGHIQSFGFFPSRLLHVFTYASMTRALTPQEISRLGGVADWGVLPADPMGTTVRRSSDYRGSGNRIVIRNHATLNQSIEVSPKNMKRAAGLQDRSFANRFPMLDGVEMEYRWGGRLCLSLNSMPAFGEIEERVWSACCQNGLGTVKGTLSGMMAAEMAVLGRSDLLTDYLDHQQPKRLPPEPFLSLGANATMRWKEWMAGTEL</sequence>
<dbReference type="InterPro" id="IPR036188">
    <property type="entry name" value="FAD/NAD-bd_sf"/>
</dbReference>
<dbReference type="OrthoDB" id="311718at2"/>
<dbReference type="Gene3D" id="3.30.9.10">
    <property type="entry name" value="D-Amino Acid Oxidase, subunit A, domain 2"/>
    <property type="match status" value="1"/>
</dbReference>
<accession>A0A430KND3</accession>
<proteinExistence type="predicted"/>
<gene>
    <name evidence="3" type="ORF">EH243_15210</name>
</gene>